<evidence type="ECO:0000256" key="19">
    <source>
        <dbReference type="ARBA" id="ARBA00038625"/>
    </source>
</evidence>
<evidence type="ECO:0000256" key="20">
    <source>
        <dbReference type="RuleBase" id="RU362099"/>
    </source>
</evidence>
<proteinExistence type="inferred from homology"/>
<evidence type="ECO:0000256" key="6">
    <source>
        <dbReference type="ARBA" id="ARBA00022607"/>
    </source>
</evidence>
<dbReference type="InterPro" id="IPR000402">
    <property type="entry name" value="Na/K_ATPase_sub_beta"/>
</dbReference>
<dbReference type="NCBIfam" id="TIGR01107">
    <property type="entry name" value="Na_K_ATPase_bet"/>
    <property type="match status" value="1"/>
</dbReference>
<dbReference type="Proteomes" id="UP001314169">
    <property type="component" value="Chromosome 13"/>
</dbReference>
<keyword evidence="9" id="KW-0735">Signal-anchor</keyword>
<comment type="subcellular location">
    <subcellularLocation>
        <location evidence="1">Apical cell membrane</location>
        <topology evidence="1">Single-pass type II membrane protein</topology>
    </subcellularLocation>
    <subcellularLocation>
        <location evidence="18">Basolateral cell membrane</location>
        <topology evidence="18">Single-pass type II membrane protein</topology>
    </subcellularLocation>
    <subcellularLocation>
        <location evidence="20">Membrane</location>
    </subcellularLocation>
</comment>
<evidence type="ECO:0000256" key="4">
    <source>
        <dbReference type="ARBA" id="ARBA00022475"/>
    </source>
</evidence>
<evidence type="ECO:0000256" key="11">
    <source>
        <dbReference type="ARBA" id="ARBA00023053"/>
    </source>
</evidence>
<comment type="similarity">
    <text evidence="2 20">Belongs to the X(+)/potassium ATPases subunit beta family.</text>
</comment>
<reference evidence="21" key="1">
    <citation type="submission" date="2023-12" db="EMBL/GenBank/DDBJ databases">
        <authorList>
            <person name="Brown T."/>
        </authorList>
    </citation>
    <scope>NUCLEOTIDE SEQUENCE</scope>
</reference>
<evidence type="ECO:0000313" key="22">
    <source>
        <dbReference type="Proteomes" id="UP001314169"/>
    </source>
</evidence>
<dbReference type="InterPro" id="IPR038702">
    <property type="entry name" value="Na/K_ATPase_sub_beta_sf"/>
</dbReference>
<evidence type="ECO:0000256" key="15">
    <source>
        <dbReference type="ARBA" id="ARBA00023180"/>
    </source>
</evidence>
<sequence length="281" mass="31922">MTKKDKKSFQQSLAEWKLFLYNPTTGAFLGRTAKSWGLILLFYLVFYGFLAALFTFTMWVMLQTLNDEVPKYRDQISSPGLTVFPKPVTALEYSFSASNRESYKKYIEDLKKFLKPYTSEAQKNLRNCQDGALFEQKGPVYEACQFPLSLLETCSGESDPDFGYSKGHPCILVKMNRIIGLKPQGKPAIECTRNSKGENTTTLAVYPSEGNIDLKYFPYYGKKLHASYLQPLVAVQFNYTASSTPEEVTVECKIVGSKNLKNYDDRDKFLGRVVFKITMSA</sequence>
<evidence type="ECO:0000256" key="10">
    <source>
        <dbReference type="ARBA" id="ARBA00022989"/>
    </source>
</evidence>
<evidence type="ECO:0000256" key="13">
    <source>
        <dbReference type="ARBA" id="ARBA00023136"/>
    </source>
</evidence>
<keyword evidence="5" id="KW-0633">Potassium transport</keyword>
<evidence type="ECO:0000256" key="7">
    <source>
        <dbReference type="ARBA" id="ARBA00022692"/>
    </source>
</evidence>
<keyword evidence="14" id="KW-1015">Disulfide bond</keyword>
<name>A0ABN9ZBS8_PIPNA</name>
<evidence type="ECO:0000256" key="14">
    <source>
        <dbReference type="ARBA" id="ARBA00023157"/>
    </source>
</evidence>
<organism evidence="21 22">
    <name type="scientific">Pipistrellus nathusii</name>
    <name type="common">Nathusius' pipistrelle</name>
    <dbReference type="NCBI Taxonomy" id="59473"/>
    <lineage>
        <taxon>Eukaryota</taxon>
        <taxon>Metazoa</taxon>
        <taxon>Chordata</taxon>
        <taxon>Craniata</taxon>
        <taxon>Vertebrata</taxon>
        <taxon>Euteleostomi</taxon>
        <taxon>Mammalia</taxon>
        <taxon>Eutheria</taxon>
        <taxon>Laurasiatheria</taxon>
        <taxon>Chiroptera</taxon>
        <taxon>Yangochiroptera</taxon>
        <taxon>Vespertilionidae</taxon>
        <taxon>Pipistrellus</taxon>
    </lineage>
</organism>
<protein>
    <recommendedName>
        <fullName evidence="20">Sodium/potassium-transporting ATPase subunit beta</fullName>
    </recommendedName>
</protein>
<keyword evidence="4" id="KW-1003">Cell membrane</keyword>
<keyword evidence="12 20" id="KW-0406">Ion transport</keyword>
<evidence type="ECO:0000256" key="8">
    <source>
        <dbReference type="ARBA" id="ARBA00022958"/>
    </source>
</evidence>
<evidence type="ECO:0000256" key="2">
    <source>
        <dbReference type="ARBA" id="ARBA00005876"/>
    </source>
</evidence>
<comment type="subunit">
    <text evidence="19">The sodium/potassium-transporting ATPase is composed of a catalytic alpha subunit, an auxiliary non-catalytic beta subunit and an additional regulatory subunit. Interacts with catalytic alpha subunit ATP12A.</text>
</comment>
<evidence type="ECO:0000256" key="1">
    <source>
        <dbReference type="ARBA" id="ARBA00004655"/>
    </source>
</evidence>
<evidence type="ECO:0000256" key="9">
    <source>
        <dbReference type="ARBA" id="ARBA00022968"/>
    </source>
</evidence>
<evidence type="ECO:0000256" key="12">
    <source>
        <dbReference type="ARBA" id="ARBA00023065"/>
    </source>
</evidence>
<feature type="transmembrane region" description="Helical" evidence="20">
    <location>
        <begin position="38"/>
        <end position="62"/>
    </location>
</feature>
<keyword evidence="10 20" id="KW-1133">Transmembrane helix</keyword>
<evidence type="ECO:0000256" key="5">
    <source>
        <dbReference type="ARBA" id="ARBA00022538"/>
    </source>
</evidence>
<evidence type="ECO:0000256" key="17">
    <source>
        <dbReference type="ARBA" id="ARBA00037667"/>
    </source>
</evidence>
<keyword evidence="15" id="KW-0325">Glycoprotein</keyword>
<dbReference type="PANTHER" id="PTHR11523:SF47">
    <property type="entry name" value="SODIUM_POTASSIUM-TRANSPORTING ATPASE SUBUNIT BETA-3"/>
    <property type="match status" value="1"/>
</dbReference>
<dbReference type="PANTHER" id="PTHR11523">
    <property type="entry name" value="SODIUM/POTASSIUM-DEPENDENT ATPASE BETA SUBUNIT"/>
    <property type="match status" value="1"/>
</dbReference>
<keyword evidence="6" id="KW-0740">Sodium/potassium transport</keyword>
<evidence type="ECO:0000313" key="21">
    <source>
        <dbReference type="EMBL" id="CAK6435599.1"/>
    </source>
</evidence>
<keyword evidence="7 20" id="KW-0812">Transmembrane</keyword>
<keyword evidence="13 20" id="KW-0472">Membrane</keyword>
<keyword evidence="8" id="KW-0630">Potassium</keyword>
<dbReference type="Pfam" id="PF00287">
    <property type="entry name" value="Na_K-ATPase"/>
    <property type="match status" value="1"/>
</dbReference>
<evidence type="ECO:0000256" key="16">
    <source>
        <dbReference type="ARBA" id="ARBA00023201"/>
    </source>
</evidence>
<evidence type="ECO:0000256" key="18">
    <source>
        <dbReference type="ARBA" id="ARBA00037810"/>
    </source>
</evidence>
<comment type="function">
    <text evidence="17">This is the non-catalytic component of the active enzyme, which catalyzes the hydrolysis of ATP coupled with the exchange of Na(+) and K(+) ions across the plasma membrane. The exact function of the beta-3 subunit is not known.</text>
</comment>
<keyword evidence="3 20" id="KW-0813">Transport</keyword>
<dbReference type="EMBL" id="OY882870">
    <property type="protein sequence ID" value="CAK6435599.1"/>
    <property type="molecule type" value="Genomic_DNA"/>
</dbReference>
<gene>
    <name evidence="21" type="ORF">MPIPNATIZW_LOCUS3905</name>
</gene>
<dbReference type="Gene3D" id="2.60.40.1660">
    <property type="entry name" value="Na, k-atpase alpha subunit"/>
    <property type="match status" value="1"/>
</dbReference>
<dbReference type="PROSITE" id="PS00390">
    <property type="entry name" value="ATPASE_NA_K_BETA_1"/>
    <property type="match status" value="1"/>
</dbReference>
<keyword evidence="22" id="KW-1185">Reference proteome</keyword>
<evidence type="ECO:0000256" key="3">
    <source>
        <dbReference type="ARBA" id="ARBA00022448"/>
    </source>
</evidence>
<keyword evidence="16" id="KW-0739">Sodium transport</keyword>
<accession>A0ABN9ZBS8</accession>
<keyword evidence="11" id="KW-0915">Sodium</keyword>